<dbReference type="EMBL" id="JAMKOV010000001">
    <property type="protein sequence ID" value="KAI8046404.1"/>
    <property type="molecule type" value="Genomic_DNA"/>
</dbReference>
<dbReference type="Pfam" id="PF24569">
    <property type="entry name" value="CFAP161"/>
    <property type="match status" value="1"/>
</dbReference>
<dbReference type="GO" id="GO:0060271">
    <property type="term" value="P:cilium assembly"/>
    <property type="evidence" value="ECO:0007669"/>
    <property type="project" value="TreeGrafter"/>
</dbReference>
<proteinExistence type="predicted"/>
<dbReference type="PANTHER" id="PTHR24274:SF1">
    <property type="entry name" value="CILIA- AND FLAGELLA-ASSOCIATED PROTEIN 161"/>
    <property type="match status" value="1"/>
</dbReference>
<gene>
    <name evidence="2" type="ORF">M5D96_002606</name>
</gene>
<dbReference type="GO" id="GO:0031514">
    <property type="term" value="C:motile cilium"/>
    <property type="evidence" value="ECO:0007669"/>
    <property type="project" value="TreeGrafter"/>
</dbReference>
<dbReference type="PANTHER" id="PTHR24274">
    <property type="entry name" value="CILIA- AND FLAGELLA-ASSOCIATED PROTEIN 161"/>
    <property type="match status" value="1"/>
</dbReference>
<keyword evidence="3" id="KW-1185">Reference proteome</keyword>
<protein>
    <recommendedName>
        <fullName evidence="4">Cilia- and flagella-associated protein 161</fullName>
    </recommendedName>
</protein>
<organism evidence="2 3">
    <name type="scientific">Drosophila gunungcola</name>
    <name type="common">fruit fly</name>
    <dbReference type="NCBI Taxonomy" id="103775"/>
    <lineage>
        <taxon>Eukaryota</taxon>
        <taxon>Metazoa</taxon>
        <taxon>Ecdysozoa</taxon>
        <taxon>Arthropoda</taxon>
        <taxon>Hexapoda</taxon>
        <taxon>Insecta</taxon>
        <taxon>Pterygota</taxon>
        <taxon>Neoptera</taxon>
        <taxon>Endopterygota</taxon>
        <taxon>Diptera</taxon>
        <taxon>Brachycera</taxon>
        <taxon>Muscomorpha</taxon>
        <taxon>Ephydroidea</taxon>
        <taxon>Drosophilidae</taxon>
        <taxon>Drosophila</taxon>
        <taxon>Sophophora</taxon>
    </lineage>
</organism>
<evidence type="ECO:0000313" key="3">
    <source>
        <dbReference type="Proteomes" id="UP001059596"/>
    </source>
</evidence>
<dbReference type="AlphaFoldDB" id="A0A9P9Z0D2"/>
<sequence length="356" mass="40015">MRVQVQGLQLDMDQSTSTTTSPLALAPAQAQEMENGSFSFDIVESMSPTSQPPAVQIMQEPVPVQTLELDLDLDQSTSTTTSPPARAEIISVFEMRVSEMKKRRDSGNLLLDRTRAVYDRFYQETVLGPPQDVLAFGVVVQLQPVKISVCRQQDIDQNLVLSVVITQEGLHRNCNTINEMCDLTVAPSPRPSLRNSFRIVSPNEKDLTGQYLAYGEKFRLQTLEPADEPMYVFSGPKRLNLSLPVEKVFFTTKNGEVTLPLGLVSYKNCGQSARVPTSHTHFFCAHESPDHRFESEGKTIPVNKPLVIVHAATNRNLAVENVLANTLFGPEFQVSVQTYKNVYKRETWKNQWMFTY</sequence>
<dbReference type="Proteomes" id="UP001059596">
    <property type="component" value="Chromosome 3R"/>
</dbReference>
<name>A0A9P9Z0D2_9MUSC</name>
<evidence type="ECO:0000256" key="1">
    <source>
        <dbReference type="SAM" id="MobiDB-lite"/>
    </source>
</evidence>
<evidence type="ECO:0008006" key="4">
    <source>
        <dbReference type="Google" id="ProtNLM"/>
    </source>
</evidence>
<feature type="region of interest" description="Disordered" evidence="1">
    <location>
        <begin position="1"/>
        <end position="20"/>
    </location>
</feature>
<accession>A0A9P9Z0D2</accession>
<evidence type="ECO:0000313" key="2">
    <source>
        <dbReference type="EMBL" id="KAI8046404.1"/>
    </source>
</evidence>
<dbReference type="InterPro" id="IPR055325">
    <property type="entry name" value="CF161"/>
</dbReference>
<comment type="caution">
    <text evidence="2">The sequence shown here is derived from an EMBL/GenBank/DDBJ whole genome shotgun (WGS) entry which is preliminary data.</text>
</comment>
<reference evidence="2" key="1">
    <citation type="journal article" date="2023" name="Genome Biol. Evol.">
        <title>Long-read-based Genome Assembly of Drosophila gunungcola Reveals Fewer Chemosensory Genes in Flower-breeding Species.</title>
        <authorList>
            <person name="Negi A."/>
            <person name="Liao B.Y."/>
            <person name="Yeh S.D."/>
        </authorList>
    </citation>
    <scope>NUCLEOTIDE SEQUENCE</scope>
    <source>
        <strain evidence="2">Sukarami</strain>
    </source>
</reference>